<dbReference type="EMBL" id="KV878350">
    <property type="protein sequence ID" value="OJJ43875.1"/>
    <property type="molecule type" value="Genomic_DNA"/>
</dbReference>
<dbReference type="VEuPathDB" id="FungiDB:ASPZODRAFT_135909"/>
<evidence type="ECO:0000256" key="1">
    <source>
        <dbReference type="SAM" id="Coils"/>
    </source>
</evidence>
<dbReference type="InterPro" id="IPR056009">
    <property type="entry name" value="DUF7587"/>
</dbReference>
<dbReference type="GeneID" id="34610397"/>
<evidence type="ECO:0000313" key="3">
    <source>
        <dbReference type="EMBL" id="OJJ43875.1"/>
    </source>
</evidence>
<keyword evidence="4" id="KW-1185">Reference proteome</keyword>
<organism evidence="3 4">
    <name type="scientific">Penicilliopsis zonata CBS 506.65</name>
    <dbReference type="NCBI Taxonomy" id="1073090"/>
    <lineage>
        <taxon>Eukaryota</taxon>
        <taxon>Fungi</taxon>
        <taxon>Dikarya</taxon>
        <taxon>Ascomycota</taxon>
        <taxon>Pezizomycotina</taxon>
        <taxon>Eurotiomycetes</taxon>
        <taxon>Eurotiomycetidae</taxon>
        <taxon>Eurotiales</taxon>
        <taxon>Aspergillaceae</taxon>
        <taxon>Penicilliopsis</taxon>
    </lineage>
</organism>
<dbReference type="Proteomes" id="UP000184188">
    <property type="component" value="Unassembled WGS sequence"/>
</dbReference>
<feature type="coiled-coil region" evidence="1">
    <location>
        <begin position="381"/>
        <end position="411"/>
    </location>
</feature>
<feature type="domain" description="DUF7587" evidence="2">
    <location>
        <begin position="141"/>
        <end position="270"/>
    </location>
</feature>
<dbReference type="OrthoDB" id="4152607at2759"/>
<accession>A0A1L9S9P2</accession>
<evidence type="ECO:0000313" key="4">
    <source>
        <dbReference type="Proteomes" id="UP000184188"/>
    </source>
</evidence>
<dbReference type="Pfam" id="PF24494">
    <property type="entry name" value="DUF7587"/>
    <property type="match status" value="1"/>
</dbReference>
<keyword evidence="1" id="KW-0175">Coiled coil</keyword>
<sequence length="468" mass="54063">MIIYNFDRVDDVVSRLLGLAGSSSRKPIESLLSYFDREIRRIAEAILDTSEEHGKDGESVLLLMARKCLQQATQNDGVLQYHQYVAEKETHENGNQSIGSTGELEWTTFWKETVKNCPGPILFHPPASPTFHSFDFHLDQTPRYLFRTFDPKSSGHSDDEVVSSPASENRLVSSKMDILSLDDDHAFALVNLHMNPWRCKTKPHPNPDNLMSWTSSLLYAVQYALYRRYHYGCSSEEIKICVIDTGDFPRGQFVHAKRLLQAYYHFLHRKDMRDNFDTRLLVYIYQNGEYLSQGRVRHGGRSCVVSLARLEAAGLYSLYPELADPCGHVQWGVRTANLRSMWANQEFSTYKELHTALTMARSCFHSFQQLDLAAILLSFKRRELQMRKDESDESEEELEREEEQFSSVLDMNKLPEWGRQPPEVRQYLLALQTLQTGPVTEWNQRSKNRLPDEEMVQALQACFATRSL</sequence>
<gene>
    <name evidence="3" type="ORF">ASPZODRAFT_135909</name>
</gene>
<protein>
    <recommendedName>
        <fullName evidence="2">DUF7587 domain-containing protein</fullName>
    </recommendedName>
</protein>
<reference evidence="4" key="1">
    <citation type="journal article" date="2017" name="Genome Biol.">
        <title>Comparative genomics reveals high biological diversity and specific adaptations in the industrially and medically important fungal genus Aspergillus.</title>
        <authorList>
            <person name="de Vries R.P."/>
            <person name="Riley R."/>
            <person name="Wiebenga A."/>
            <person name="Aguilar-Osorio G."/>
            <person name="Amillis S."/>
            <person name="Uchima C.A."/>
            <person name="Anderluh G."/>
            <person name="Asadollahi M."/>
            <person name="Askin M."/>
            <person name="Barry K."/>
            <person name="Battaglia E."/>
            <person name="Bayram O."/>
            <person name="Benocci T."/>
            <person name="Braus-Stromeyer S.A."/>
            <person name="Caldana C."/>
            <person name="Canovas D."/>
            <person name="Cerqueira G.C."/>
            <person name="Chen F."/>
            <person name="Chen W."/>
            <person name="Choi C."/>
            <person name="Clum A."/>
            <person name="Dos Santos R.A."/>
            <person name="Damasio A.R."/>
            <person name="Diallinas G."/>
            <person name="Emri T."/>
            <person name="Fekete E."/>
            <person name="Flipphi M."/>
            <person name="Freyberg S."/>
            <person name="Gallo A."/>
            <person name="Gournas C."/>
            <person name="Habgood R."/>
            <person name="Hainaut M."/>
            <person name="Harispe M.L."/>
            <person name="Henrissat B."/>
            <person name="Hilden K.S."/>
            <person name="Hope R."/>
            <person name="Hossain A."/>
            <person name="Karabika E."/>
            <person name="Karaffa L."/>
            <person name="Karanyi Z."/>
            <person name="Krasevec N."/>
            <person name="Kuo A."/>
            <person name="Kusch H."/>
            <person name="LaButti K."/>
            <person name="Lagendijk E.L."/>
            <person name="Lapidus A."/>
            <person name="Levasseur A."/>
            <person name="Lindquist E."/>
            <person name="Lipzen A."/>
            <person name="Logrieco A.F."/>
            <person name="MacCabe A."/>
            <person name="Maekelae M.R."/>
            <person name="Malavazi I."/>
            <person name="Melin P."/>
            <person name="Meyer V."/>
            <person name="Mielnichuk N."/>
            <person name="Miskei M."/>
            <person name="Molnar A.P."/>
            <person name="Mule G."/>
            <person name="Ngan C.Y."/>
            <person name="Orejas M."/>
            <person name="Orosz E."/>
            <person name="Ouedraogo J.P."/>
            <person name="Overkamp K.M."/>
            <person name="Park H.-S."/>
            <person name="Perrone G."/>
            <person name="Piumi F."/>
            <person name="Punt P.J."/>
            <person name="Ram A.F."/>
            <person name="Ramon A."/>
            <person name="Rauscher S."/>
            <person name="Record E."/>
            <person name="Riano-Pachon D.M."/>
            <person name="Robert V."/>
            <person name="Roehrig J."/>
            <person name="Ruller R."/>
            <person name="Salamov A."/>
            <person name="Salih N.S."/>
            <person name="Samson R.A."/>
            <person name="Sandor E."/>
            <person name="Sanguinetti M."/>
            <person name="Schuetze T."/>
            <person name="Sepcic K."/>
            <person name="Shelest E."/>
            <person name="Sherlock G."/>
            <person name="Sophianopoulou V."/>
            <person name="Squina F.M."/>
            <person name="Sun H."/>
            <person name="Susca A."/>
            <person name="Todd R.B."/>
            <person name="Tsang A."/>
            <person name="Unkles S.E."/>
            <person name="van de Wiele N."/>
            <person name="van Rossen-Uffink D."/>
            <person name="Oliveira J.V."/>
            <person name="Vesth T.C."/>
            <person name="Visser J."/>
            <person name="Yu J.-H."/>
            <person name="Zhou M."/>
            <person name="Andersen M.R."/>
            <person name="Archer D.B."/>
            <person name="Baker S.E."/>
            <person name="Benoit I."/>
            <person name="Brakhage A.A."/>
            <person name="Braus G.H."/>
            <person name="Fischer R."/>
            <person name="Frisvad J.C."/>
            <person name="Goldman G.H."/>
            <person name="Houbraken J."/>
            <person name="Oakley B."/>
            <person name="Pocsi I."/>
            <person name="Scazzocchio C."/>
            <person name="Seiboth B."/>
            <person name="vanKuyk P.A."/>
            <person name="Wortman J."/>
            <person name="Dyer P.S."/>
            <person name="Grigoriev I.V."/>
        </authorList>
    </citation>
    <scope>NUCLEOTIDE SEQUENCE [LARGE SCALE GENOMIC DNA]</scope>
    <source>
        <strain evidence="4">CBS 506.65</strain>
    </source>
</reference>
<dbReference type="RefSeq" id="XP_022578385.1">
    <property type="nucleotide sequence ID" value="XM_022723932.1"/>
</dbReference>
<dbReference type="AlphaFoldDB" id="A0A1L9S9P2"/>
<name>A0A1L9S9P2_9EURO</name>
<proteinExistence type="predicted"/>
<evidence type="ECO:0000259" key="2">
    <source>
        <dbReference type="Pfam" id="PF24494"/>
    </source>
</evidence>